<dbReference type="NCBIfam" id="TIGR02841">
    <property type="entry name" value="spore_YyaC"/>
    <property type="match status" value="1"/>
</dbReference>
<accession>A0A1Y2T9Z2</accession>
<protein>
    <submittedName>
        <fullName evidence="2">Spore protease YyaC</fullName>
    </submittedName>
</protein>
<keyword evidence="2" id="KW-0645">Protease</keyword>
<dbReference type="AlphaFoldDB" id="A0A1Y2T9Z2"/>
<dbReference type="EMBL" id="PIUK01000047">
    <property type="protein sequence ID" value="MBY6275921.1"/>
    <property type="molecule type" value="Genomic_DNA"/>
</dbReference>
<keyword evidence="2" id="KW-0378">Hydrolase</keyword>
<dbReference type="OMA" id="GGFMEYM"/>
<dbReference type="Proteomes" id="UP000732377">
    <property type="component" value="Unassembled WGS sequence"/>
</dbReference>
<reference evidence="3" key="2">
    <citation type="submission" date="2016-04" db="EMBL/GenBank/DDBJ databases">
        <authorList>
            <person name="Antunes L.P."/>
            <person name="Martins L.F."/>
            <person name="Pereira R.V."/>
            <person name="Thomas A.M."/>
            <person name="Barbosa D."/>
            <person name="Nascimento L."/>
            <person name="Silva G.M."/>
            <person name="Condomitti G.W."/>
            <person name="Digiampietri L.A."/>
            <person name="Lombardi K.C."/>
            <person name="Ramos P.L."/>
            <person name="Quaggio R.B."/>
            <person name="Oliveira J.C."/>
            <person name="Pascon R.C."/>
            <person name="Cruz J.B."/>
            <person name="Silva A.M."/>
            <person name="Setubal J.C."/>
        </authorList>
    </citation>
    <scope>NUCLEOTIDE SEQUENCE [LARGE SCALE GENOMIC DNA]</scope>
</reference>
<dbReference type="SUPFAM" id="SSF53163">
    <property type="entry name" value="HybD-like"/>
    <property type="match status" value="1"/>
</dbReference>
<dbReference type="Pfam" id="PF06866">
    <property type="entry name" value="DUF1256"/>
    <property type="match status" value="1"/>
</dbReference>
<evidence type="ECO:0000313" key="2">
    <source>
        <dbReference type="EMBL" id="OTA41995.1"/>
    </source>
</evidence>
<dbReference type="InterPro" id="IPR023430">
    <property type="entry name" value="Pept_HybD-like_dom_sf"/>
</dbReference>
<dbReference type="GO" id="GO:0008233">
    <property type="term" value="F:peptidase activity"/>
    <property type="evidence" value="ECO:0007669"/>
    <property type="project" value="UniProtKB-KW"/>
</dbReference>
<sequence length="183" mass="18892">MDDAGAPAVIAAAVERCAAGLIHRCDGLVALCIGTDRSIGDALGPLVGSRLAVALPEGVTVLGTLDKPVHAGNLTEALAWVARNFRRPLVLAVDACLGRAESVGFLAVGSGSLRPGAGVSKSLPPAGDVYLTGVVNVGGFMEYFVLQNTRLSLVMRMAQVAAAGLEQGLRALLMRHGPRRQEQ</sequence>
<reference evidence="1" key="3">
    <citation type="submission" date="2017-11" db="EMBL/GenBank/DDBJ databases">
        <title>Three new genomes from thermophilic consortium.</title>
        <authorList>
            <person name="Quaggio R."/>
            <person name="Amgarten D."/>
            <person name="Setubal J.C."/>
        </authorList>
    </citation>
    <scope>NUCLEOTIDE SEQUENCE</scope>
    <source>
        <strain evidence="1">ZCTH01-B2</strain>
    </source>
</reference>
<gene>
    <name evidence="1" type="primary">yyaC</name>
    <name evidence="2" type="ORF">A6D92_02275</name>
    <name evidence="1" type="ORF">CWE10_06800</name>
</gene>
<organism evidence="2 3">
    <name type="scientific">Symbiobacterium thermophilum</name>
    <dbReference type="NCBI Taxonomy" id="2734"/>
    <lineage>
        <taxon>Bacteria</taxon>
        <taxon>Bacillati</taxon>
        <taxon>Bacillota</taxon>
        <taxon>Clostridia</taxon>
        <taxon>Eubacteriales</taxon>
        <taxon>Symbiobacteriaceae</taxon>
        <taxon>Symbiobacterium</taxon>
    </lineage>
</organism>
<evidence type="ECO:0000313" key="3">
    <source>
        <dbReference type="Proteomes" id="UP000194267"/>
    </source>
</evidence>
<comment type="caution">
    <text evidence="2">The sequence shown here is derived from an EMBL/GenBank/DDBJ whole genome shotgun (WGS) entry which is preliminary data.</text>
</comment>
<evidence type="ECO:0000313" key="1">
    <source>
        <dbReference type="EMBL" id="MBY6275921.1"/>
    </source>
</evidence>
<dbReference type="EMBL" id="LWLV01000119">
    <property type="protein sequence ID" value="OTA41995.1"/>
    <property type="molecule type" value="Genomic_DNA"/>
</dbReference>
<dbReference type="RefSeq" id="WP_011197436.1">
    <property type="nucleotide sequence ID" value="NZ_JACSIR010000031.1"/>
</dbReference>
<dbReference type="InterPro" id="IPR009665">
    <property type="entry name" value="YyaC"/>
</dbReference>
<proteinExistence type="predicted"/>
<dbReference type="GO" id="GO:0006508">
    <property type="term" value="P:proteolysis"/>
    <property type="evidence" value="ECO:0007669"/>
    <property type="project" value="UniProtKB-KW"/>
</dbReference>
<reference evidence="2" key="1">
    <citation type="submission" date="2016-04" db="EMBL/GenBank/DDBJ databases">
        <authorList>
            <person name="Evans L.H."/>
            <person name="Alamgir A."/>
            <person name="Owens N."/>
            <person name="Weber N.D."/>
            <person name="Virtaneva K."/>
            <person name="Barbian K."/>
            <person name="Babar A."/>
            <person name="Rosenke K."/>
        </authorList>
    </citation>
    <scope>NUCLEOTIDE SEQUENCE [LARGE SCALE GENOMIC DNA]</scope>
    <source>
        <strain evidence="2">G2</strain>
    </source>
</reference>
<dbReference type="Proteomes" id="UP000194267">
    <property type="component" value="Unassembled WGS sequence"/>
</dbReference>
<name>A0A1Y2T9Z2_SYMTR</name>